<dbReference type="EMBL" id="CZBP01000036">
    <property type="protein sequence ID" value="CUQ36522.1"/>
    <property type="molecule type" value="Genomic_DNA"/>
</dbReference>
<evidence type="ECO:0000313" key="2">
    <source>
        <dbReference type="Proteomes" id="UP000095762"/>
    </source>
</evidence>
<sequence length="593" mass="68132">MDIIRTVNADRRYYLDEDKIYNADSLVDTIRRFNDIKIQMYNHLYDLRYDNTGVFSDMTYSQWCTDTFGINAYYACAIYSAASGALASQSELNKIYIRSKEEDLKARDTKISSVKEQLERKQAVKKSLDLYRTTKKWKTPYTGYQLAIDNGTVHLSGKKTMDTGSFERMVEQNIRDLKHRLKMLISSRERAGKKLEDLKRFPPKRILFGTKKLYSRKDAVDKEGNPAVDREEWKQELNDKRHASISLPGRHTSKDCNFLVRRASVKDLKEKKYLKGDKDALIIRCMDGTEAVLYGFHPAQLGEEWLKALFTAPVSRKPVCYSIQLKRDPDGRLYLIPSVTLLLENHHCNESLEDGCVSIDLNYDHVALTDIDKDGRYISGEILKFDPENKTSGQISDEIGRVMSKVGKFCADRKKPLIMEDIDTVISRGGMRYGNAKGNRHASVFAYRKMTSCLENQAYERSFGLIKINPAYTSQMGKFLFMRKMGISIHAAASYAIGLKGMGLLELLLPDKEMTERLSPSIREKMLQGKDMPSLMAAWREITKKFSGVYTHSFYRKIPYAHKEERTKTGKLKKPKSLGAIAREMKGWTVRYC</sequence>
<dbReference type="RefSeq" id="WP_055060486.1">
    <property type="nucleotide sequence ID" value="NZ_CZBP01000036.1"/>
</dbReference>
<name>A0A174VPL2_9FIRM</name>
<dbReference type="Proteomes" id="UP000095762">
    <property type="component" value="Unassembled WGS sequence"/>
</dbReference>
<protein>
    <recommendedName>
        <fullName evidence="3">Transposase</fullName>
    </recommendedName>
</protein>
<gene>
    <name evidence="1" type="ORF">ERS852569_03407</name>
</gene>
<reference evidence="1 2" key="1">
    <citation type="submission" date="2015-09" db="EMBL/GenBank/DDBJ databases">
        <authorList>
            <consortium name="Pathogen Informatics"/>
        </authorList>
    </citation>
    <scope>NUCLEOTIDE SEQUENCE [LARGE SCALE GENOMIC DNA]</scope>
    <source>
        <strain evidence="1 2">2789STDY5834957</strain>
    </source>
</reference>
<evidence type="ECO:0000313" key="1">
    <source>
        <dbReference type="EMBL" id="CUQ36522.1"/>
    </source>
</evidence>
<evidence type="ECO:0008006" key="3">
    <source>
        <dbReference type="Google" id="ProtNLM"/>
    </source>
</evidence>
<organism evidence="1 2">
    <name type="scientific">Blautia obeum</name>
    <dbReference type="NCBI Taxonomy" id="40520"/>
    <lineage>
        <taxon>Bacteria</taxon>
        <taxon>Bacillati</taxon>
        <taxon>Bacillota</taxon>
        <taxon>Clostridia</taxon>
        <taxon>Lachnospirales</taxon>
        <taxon>Lachnospiraceae</taxon>
        <taxon>Blautia</taxon>
    </lineage>
</organism>
<accession>A0A174VPL2</accession>
<proteinExistence type="predicted"/>
<dbReference type="AlphaFoldDB" id="A0A174VPL2"/>